<organism evidence="2 3">
    <name type="scientific">Sphingoaurantiacus capsulatus</name>
    <dbReference type="NCBI Taxonomy" id="1771310"/>
    <lineage>
        <taxon>Bacteria</taxon>
        <taxon>Pseudomonadati</taxon>
        <taxon>Pseudomonadota</taxon>
        <taxon>Alphaproteobacteria</taxon>
        <taxon>Sphingomonadales</taxon>
        <taxon>Sphingosinicellaceae</taxon>
        <taxon>Sphingoaurantiacus</taxon>
    </lineage>
</organism>
<sequence length="510" mass="54480">MRFMMVDPRTPVLVGVAQYVDRDSEPVSALSPADMLARVAEGAIADSGGAGIAAALDMVAVIRLFADSGPAFASPFGHYTNLPRSLANRIGASPRELIYPPVGGNTPQMMVNLLAERIANGEAEVALIAGCEPLRTQAKAQKVGIALNWGEDTSDTPDALDKDKPMISRHELAHGIALPVSVYPLFENAVGHHYGRTPLEHRAKIGELMAPFTKVAAANPYATLPIERTPEELVTPTDANRYIGYPYTKFLNSLLFVDQAAALLMMSTAAADRLGVRQDKRVYLHGCADTHEKMLVSDRVDYWSSPAVKVGAAHALAQAGKTPADLQHIEIYSCFPVAVEIAADMIGIAHDDPRGLTLTGGLPYFGGPGNNYSTHGIAEVVERCRAAPGSFGLVFANGGYLTKHGFGVYSTEPTQGAWSRTDPATYQAEIDAMPSPPLAEQPSGEGVVETFTVIFDKGRPVVGTIIGRLSSGERFLAQMHDRLDELIDQPVIGRRIAVEAGTPANIATFV</sequence>
<name>A0ABV7X6A0_9SPHN</name>
<feature type="domain" description="Thiolase-like protein type 1 additional C-terminal" evidence="1">
    <location>
        <begin position="427"/>
        <end position="499"/>
    </location>
</feature>
<dbReference type="Pfam" id="PF18313">
    <property type="entry name" value="TLP1_add_C"/>
    <property type="match status" value="1"/>
</dbReference>
<proteinExistence type="predicted"/>
<dbReference type="InterPro" id="IPR040771">
    <property type="entry name" value="TLP1_add_C"/>
</dbReference>
<dbReference type="RefSeq" id="WP_380857026.1">
    <property type="nucleotide sequence ID" value="NZ_JBHRXV010000003.1"/>
</dbReference>
<protein>
    <submittedName>
        <fullName evidence="2">Acetyl-CoA acetyltransferase</fullName>
    </submittedName>
</protein>
<evidence type="ECO:0000313" key="2">
    <source>
        <dbReference type="EMBL" id="MFC3711660.1"/>
    </source>
</evidence>
<evidence type="ECO:0000313" key="3">
    <source>
        <dbReference type="Proteomes" id="UP001595615"/>
    </source>
</evidence>
<gene>
    <name evidence="2" type="ORF">ACFOMD_03700</name>
</gene>
<evidence type="ECO:0000259" key="1">
    <source>
        <dbReference type="Pfam" id="PF18313"/>
    </source>
</evidence>
<accession>A0ABV7X6A0</accession>
<dbReference type="InterPro" id="IPR016039">
    <property type="entry name" value="Thiolase-like"/>
</dbReference>
<dbReference type="EMBL" id="JBHRXV010000003">
    <property type="protein sequence ID" value="MFC3711660.1"/>
    <property type="molecule type" value="Genomic_DNA"/>
</dbReference>
<reference evidence="3" key="1">
    <citation type="journal article" date="2019" name="Int. J. Syst. Evol. Microbiol.">
        <title>The Global Catalogue of Microorganisms (GCM) 10K type strain sequencing project: providing services to taxonomists for standard genome sequencing and annotation.</title>
        <authorList>
            <consortium name="The Broad Institute Genomics Platform"/>
            <consortium name="The Broad Institute Genome Sequencing Center for Infectious Disease"/>
            <person name="Wu L."/>
            <person name="Ma J."/>
        </authorList>
    </citation>
    <scope>NUCLEOTIDE SEQUENCE [LARGE SCALE GENOMIC DNA]</scope>
    <source>
        <strain evidence="3">KCTC 42644</strain>
    </source>
</reference>
<dbReference type="Proteomes" id="UP001595615">
    <property type="component" value="Unassembled WGS sequence"/>
</dbReference>
<dbReference type="PANTHER" id="PTHR42870">
    <property type="entry name" value="ACETYL-COA C-ACETYLTRANSFERASE"/>
    <property type="match status" value="1"/>
</dbReference>
<dbReference type="PANTHER" id="PTHR42870:SF2">
    <property type="entry name" value="LIPID-TRANSFER PROTEIN, PUTATIVE-RELATED"/>
    <property type="match status" value="1"/>
</dbReference>
<dbReference type="Gene3D" id="2.40.50.840">
    <property type="match status" value="1"/>
</dbReference>
<comment type="caution">
    <text evidence="2">The sequence shown here is derived from an EMBL/GenBank/DDBJ whole genome shotgun (WGS) entry which is preliminary data.</text>
</comment>
<keyword evidence="3" id="KW-1185">Reference proteome</keyword>
<dbReference type="Gene3D" id="3.40.47.10">
    <property type="match status" value="1"/>
</dbReference>
<dbReference type="SUPFAM" id="SSF53901">
    <property type="entry name" value="Thiolase-like"/>
    <property type="match status" value="2"/>
</dbReference>